<dbReference type="GO" id="GO:0005681">
    <property type="term" value="C:spliceosomal complex"/>
    <property type="evidence" value="ECO:0007669"/>
    <property type="project" value="UniProtKB-KW"/>
</dbReference>
<dbReference type="PANTHER" id="PTHR23338">
    <property type="entry name" value="SMALL NUCLEAR RIBONUCLEOPROTEIN SM"/>
    <property type="match status" value="1"/>
</dbReference>
<evidence type="ECO:0000313" key="15">
    <source>
        <dbReference type="Proteomes" id="UP000276133"/>
    </source>
</evidence>
<evidence type="ECO:0000256" key="9">
    <source>
        <dbReference type="ARBA" id="ARBA00023242"/>
    </source>
</evidence>
<dbReference type="InterPro" id="IPR034099">
    <property type="entry name" value="SmD3"/>
</dbReference>
<dbReference type="GO" id="GO:0000387">
    <property type="term" value="P:spliceosomal snRNP assembly"/>
    <property type="evidence" value="ECO:0007669"/>
    <property type="project" value="UniProtKB-UniRule"/>
</dbReference>
<keyword evidence="6 12" id="KW-0507">mRNA processing</keyword>
<comment type="similarity">
    <text evidence="3 12">Belongs to the snRNP core protein family.</text>
</comment>
<dbReference type="EMBL" id="REGN01004723">
    <property type="protein sequence ID" value="RNA16362.1"/>
    <property type="molecule type" value="Genomic_DNA"/>
</dbReference>
<dbReference type="Pfam" id="PF01423">
    <property type="entry name" value="LSM"/>
    <property type="match status" value="1"/>
</dbReference>
<comment type="subcellular location">
    <subcellularLocation>
        <location evidence="2">Cytoplasm</location>
        <location evidence="2">Cytosol</location>
    </subcellularLocation>
    <subcellularLocation>
        <location evidence="1 12">Nucleus</location>
    </subcellularLocation>
</comment>
<evidence type="ECO:0000256" key="12">
    <source>
        <dbReference type="RuleBase" id="RU365050"/>
    </source>
</evidence>
<keyword evidence="15" id="KW-1185">Reference proteome</keyword>
<accession>A0A3M7QYC5</accession>
<evidence type="ECO:0000256" key="1">
    <source>
        <dbReference type="ARBA" id="ARBA00004123"/>
    </source>
</evidence>
<keyword evidence="5" id="KW-0963">Cytoplasm</keyword>
<reference evidence="14 15" key="1">
    <citation type="journal article" date="2018" name="Sci. Rep.">
        <title>Genomic signatures of local adaptation to the degree of environmental predictability in rotifers.</title>
        <authorList>
            <person name="Franch-Gras L."/>
            <person name="Hahn C."/>
            <person name="Garcia-Roger E.M."/>
            <person name="Carmona M.J."/>
            <person name="Serra M."/>
            <person name="Gomez A."/>
        </authorList>
    </citation>
    <scope>NUCLEOTIDE SEQUENCE [LARGE SCALE GENOMIC DNA]</scope>
    <source>
        <strain evidence="14">HYR1</strain>
    </source>
</reference>
<name>A0A3M7QYC5_BRAPC</name>
<evidence type="ECO:0000256" key="8">
    <source>
        <dbReference type="ARBA" id="ARBA00023187"/>
    </source>
</evidence>
<evidence type="ECO:0000256" key="2">
    <source>
        <dbReference type="ARBA" id="ARBA00004514"/>
    </source>
</evidence>
<dbReference type="SUPFAM" id="SSF50182">
    <property type="entry name" value="Sm-like ribonucleoproteins"/>
    <property type="match status" value="1"/>
</dbReference>
<organism evidence="14 15">
    <name type="scientific">Brachionus plicatilis</name>
    <name type="common">Marine rotifer</name>
    <name type="synonym">Brachionus muelleri</name>
    <dbReference type="NCBI Taxonomy" id="10195"/>
    <lineage>
        <taxon>Eukaryota</taxon>
        <taxon>Metazoa</taxon>
        <taxon>Spiralia</taxon>
        <taxon>Gnathifera</taxon>
        <taxon>Rotifera</taxon>
        <taxon>Eurotatoria</taxon>
        <taxon>Monogononta</taxon>
        <taxon>Pseudotrocha</taxon>
        <taxon>Ploima</taxon>
        <taxon>Brachionidae</taxon>
        <taxon>Brachionus</taxon>
    </lineage>
</organism>
<dbReference type="SMART" id="SM00651">
    <property type="entry name" value="Sm"/>
    <property type="match status" value="1"/>
</dbReference>
<dbReference type="GO" id="GO:0005829">
    <property type="term" value="C:cytosol"/>
    <property type="evidence" value="ECO:0007669"/>
    <property type="project" value="UniProtKB-SubCell"/>
</dbReference>
<evidence type="ECO:0000313" key="14">
    <source>
        <dbReference type="EMBL" id="RNA16362.1"/>
    </source>
</evidence>
<evidence type="ECO:0000259" key="13">
    <source>
        <dbReference type="PROSITE" id="PS52002"/>
    </source>
</evidence>
<dbReference type="GO" id="GO:0003723">
    <property type="term" value="F:RNA binding"/>
    <property type="evidence" value="ECO:0007669"/>
    <property type="project" value="InterPro"/>
</dbReference>
<dbReference type="OrthoDB" id="6425924at2759"/>
<protein>
    <recommendedName>
        <fullName evidence="4 12">Small nuclear ribonucleoprotein Sm D3</fullName>
        <shortName evidence="12">Sm-D3</shortName>
    </recommendedName>
    <alternativeName>
        <fullName evidence="11 12">snRNP core protein D3</fullName>
    </alternativeName>
</protein>
<sequence length="139" mass="14783">MSIGVPVKVFHEAVGHIVTIETTMGELFRGKLVEAEDNMNCLMSNITVTYRDGRTAQLEQVYIRGSKIRFAILPDMIKNAPMFKNIKGTKATQGRGKTAIIRASVNKAGVKTNAAGAAAAAAAAAASGRSKGTNVYQKK</sequence>
<dbReference type="PROSITE" id="PS52002">
    <property type="entry name" value="SM"/>
    <property type="match status" value="1"/>
</dbReference>
<evidence type="ECO:0000256" key="5">
    <source>
        <dbReference type="ARBA" id="ARBA00022490"/>
    </source>
</evidence>
<comment type="caution">
    <text evidence="14">The sequence shown here is derived from an EMBL/GenBank/DDBJ whole genome shotgun (WGS) entry which is preliminary data.</text>
</comment>
<keyword evidence="10 12" id="KW-0687">Ribonucleoprotein</keyword>
<dbReference type="STRING" id="10195.A0A3M7QYC5"/>
<dbReference type="InterPro" id="IPR001163">
    <property type="entry name" value="Sm_dom_euk/arc"/>
</dbReference>
<evidence type="ECO:0000256" key="11">
    <source>
        <dbReference type="ARBA" id="ARBA00033126"/>
    </source>
</evidence>
<dbReference type="CDD" id="cd01721">
    <property type="entry name" value="Sm_D3"/>
    <property type="match status" value="1"/>
</dbReference>
<feature type="domain" description="Sm" evidence="13">
    <location>
        <begin position="5"/>
        <end position="77"/>
    </location>
</feature>
<dbReference type="Proteomes" id="UP000276133">
    <property type="component" value="Unassembled WGS sequence"/>
</dbReference>
<dbReference type="InterPro" id="IPR047575">
    <property type="entry name" value="Sm"/>
</dbReference>
<dbReference type="AlphaFoldDB" id="A0A3M7QYC5"/>
<evidence type="ECO:0000256" key="7">
    <source>
        <dbReference type="ARBA" id="ARBA00022728"/>
    </source>
</evidence>
<evidence type="ECO:0000256" key="4">
    <source>
        <dbReference type="ARBA" id="ARBA00020160"/>
    </source>
</evidence>
<keyword evidence="8 12" id="KW-0508">mRNA splicing</keyword>
<dbReference type="InterPro" id="IPR010920">
    <property type="entry name" value="LSM_dom_sf"/>
</dbReference>
<evidence type="ECO:0000256" key="10">
    <source>
        <dbReference type="ARBA" id="ARBA00023274"/>
    </source>
</evidence>
<dbReference type="FunFam" id="2.30.30.100:FF:000002">
    <property type="entry name" value="Small nuclear ribonucleoprotein Sm D3"/>
    <property type="match status" value="1"/>
</dbReference>
<proteinExistence type="inferred from homology"/>
<gene>
    <name evidence="14" type="ORF">BpHYR1_004052</name>
</gene>
<dbReference type="InterPro" id="IPR027141">
    <property type="entry name" value="LSm4/Sm_D1/D3"/>
</dbReference>
<evidence type="ECO:0000256" key="3">
    <source>
        <dbReference type="ARBA" id="ARBA00008146"/>
    </source>
</evidence>
<dbReference type="Gene3D" id="2.30.30.100">
    <property type="match status" value="1"/>
</dbReference>
<keyword evidence="9 12" id="KW-0539">Nucleus</keyword>
<keyword evidence="7" id="KW-0747">Spliceosome</keyword>
<evidence type="ECO:0000256" key="6">
    <source>
        <dbReference type="ARBA" id="ARBA00022664"/>
    </source>
</evidence>